<dbReference type="InterPro" id="IPR032675">
    <property type="entry name" value="LRR_dom_sf"/>
</dbReference>
<name>A0ABR2IYP2_9EUKA</name>
<organism evidence="1 2">
    <name type="scientific">Tritrichomonas musculus</name>
    <dbReference type="NCBI Taxonomy" id="1915356"/>
    <lineage>
        <taxon>Eukaryota</taxon>
        <taxon>Metamonada</taxon>
        <taxon>Parabasalia</taxon>
        <taxon>Tritrichomonadida</taxon>
        <taxon>Tritrichomonadidae</taxon>
        <taxon>Tritrichomonas</taxon>
    </lineage>
</organism>
<dbReference type="EMBL" id="JAPFFF010000014">
    <property type="protein sequence ID" value="KAK8870390.1"/>
    <property type="molecule type" value="Genomic_DNA"/>
</dbReference>
<protein>
    <recommendedName>
        <fullName evidence="3">Leucine Rich Repeat family protein</fullName>
    </recommendedName>
</protein>
<evidence type="ECO:0000313" key="1">
    <source>
        <dbReference type="EMBL" id="KAK8870390.1"/>
    </source>
</evidence>
<keyword evidence="2" id="KW-1185">Reference proteome</keyword>
<evidence type="ECO:0000313" key="2">
    <source>
        <dbReference type="Proteomes" id="UP001470230"/>
    </source>
</evidence>
<gene>
    <name evidence="1" type="ORF">M9Y10_008272</name>
</gene>
<dbReference type="SUPFAM" id="SSF52047">
    <property type="entry name" value="RNI-like"/>
    <property type="match status" value="1"/>
</dbReference>
<evidence type="ECO:0008006" key="3">
    <source>
        <dbReference type="Google" id="ProtNLM"/>
    </source>
</evidence>
<sequence>MNAKEIALSKQELISYSLSQSDSNLVFDFSRIPNKQSDKVLATLIRESKNGVRALTLCLDSYYEFYDLTSSFKPNFRTLQAVKHEPSSLANSAFRRDKTAIQSIVIALKYILSRAQCLEHLGFRNIPFDSRQLVEIGKSLEKSVSLKSLSFDNVQLYDDGFTIIAKSIRKLKMVRLECRNCNLTDSSSASIKMLLNYYSVNSVGTRRSKKTSKVEFTDNMSFQVLDLRYNSFSYRLLLEIGDVLSIVPLKVLDIRYNQLIDSKIASNMKSAIHGLDVRVNSQQTSRMGYQDGFF</sequence>
<dbReference type="PANTHER" id="PTHR24110:SF3">
    <property type="entry name" value="CENTROSOMAL PROTEIN OF 78 KDA"/>
    <property type="match status" value="1"/>
</dbReference>
<reference evidence="1 2" key="1">
    <citation type="submission" date="2024-04" db="EMBL/GenBank/DDBJ databases">
        <title>Tritrichomonas musculus Genome.</title>
        <authorList>
            <person name="Alves-Ferreira E."/>
            <person name="Grigg M."/>
            <person name="Lorenzi H."/>
            <person name="Galac M."/>
        </authorList>
    </citation>
    <scope>NUCLEOTIDE SEQUENCE [LARGE SCALE GENOMIC DNA]</scope>
    <source>
        <strain evidence="1 2">EAF2021</strain>
    </source>
</reference>
<accession>A0ABR2IYP2</accession>
<dbReference type="Proteomes" id="UP001470230">
    <property type="component" value="Unassembled WGS sequence"/>
</dbReference>
<proteinExistence type="predicted"/>
<comment type="caution">
    <text evidence="1">The sequence shown here is derived from an EMBL/GenBank/DDBJ whole genome shotgun (WGS) entry which is preliminary data.</text>
</comment>
<dbReference type="Gene3D" id="3.80.10.10">
    <property type="entry name" value="Ribonuclease Inhibitor"/>
    <property type="match status" value="1"/>
</dbReference>
<dbReference type="PANTHER" id="PTHR24110">
    <property type="entry name" value="CENTROSOMAL PROTEIN OF 78 KDA"/>
    <property type="match status" value="1"/>
</dbReference>